<protein>
    <recommendedName>
        <fullName evidence="10">Galactokinase</fullName>
        <ecNumber evidence="10">2.7.1.6</ecNumber>
    </recommendedName>
</protein>
<dbReference type="GO" id="GO:0005524">
    <property type="term" value="F:ATP binding"/>
    <property type="evidence" value="ECO:0007669"/>
    <property type="project" value="UniProtKB-UniRule"/>
</dbReference>
<dbReference type="EC" id="2.7.1.6" evidence="10"/>
<dbReference type="Gene3D" id="3.30.70.890">
    <property type="entry name" value="GHMP kinase, C-terminal domain"/>
    <property type="match status" value="1"/>
</dbReference>
<dbReference type="InterPro" id="IPR006204">
    <property type="entry name" value="GHMP_kinase_N_dom"/>
</dbReference>
<evidence type="ECO:0000256" key="10">
    <source>
        <dbReference type="NCBIfam" id="TIGR00131"/>
    </source>
</evidence>
<dbReference type="PRINTS" id="PR00959">
    <property type="entry name" value="MEVGALKINASE"/>
</dbReference>
<dbReference type="EMBL" id="RKHJ01000001">
    <property type="protein sequence ID" value="ROR65049.1"/>
    <property type="molecule type" value="Genomic_DNA"/>
</dbReference>
<dbReference type="PANTHER" id="PTHR10457">
    <property type="entry name" value="MEVALONATE KINASE/GALACTOKINASE"/>
    <property type="match status" value="1"/>
</dbReference>
<feature type="domain" description="GHMP kinase N-terminal" evidence="11">
    <location>
        <begin position="92"/>
        <end position="178"/>
    </location>
</feature>
<dbReference type="RefSeq" id="WP_123696186.1">
    <property type="nucleotide sequence ID" value="NZ_RKHJ01000001.1"/>
</dbReference>
<dbReference type="Gene3D" id="3.30.230.10">
    <property type="match status" value="1"/>
</dbReference>
<comment type="caution">
    <text evidence="14">The sequence shown here is derived from an EMBL/GenBank/DDBJ whole genome shotgun (WGS) entry which is preliminary data.</text>
</comment>
<evidence type="ECO:0000256" key="4">
    <source>
        <dbReference type="ARBA" id="ARBA00022741"/>
    </source>
</evidence>
<evidence type="ECO:0000256" key="8">
    <source>
        <dbReference type="ARBA" id="ARBA00023144"/>
    </source>
</evidence>
<dbReference type="InterPro" id="IPR036554">
    <property type="entry name" value="GHMP_kinase_C_sf"/>
</dbReference>
<keyword evidence="15" id="KW-1185">Reference proteome</keyword>
<evidence type="ECO:0000259" key="13">
    <source>
        <dbReference type="Pfam" id="PF10509"/>
    </source>
</evidence>
<organism evidence="14 15">
    <name type="scientific">Agrococcus jenensis</name>
    <dbReference type="NCBI Taxonomy" id="46353"/>
    <lineage>
        <taxon>Bacteria</taxon>
        <taxon>Bacillati</taxon>
        <taxon>Actinomycetota</taxon>
        <taxon>Actinomycetes</taxon>
        <taxon>Micrococcales</taxon>
        <taxon>Microbacteriaceae</taxon>
        <taxon>Agrococcus</taxon>
    </lineage>
</organism>
<dbReference type="PANTHER" id="PTHR10457:SF7">
    <property type="entry name" value="GALACTOKINASE-RELATED"/>
    <property type="match status" value="1"/>
</dbReference>
<dbReference type="SUPFAM" id="SSF54211">
    <property type="entry name" value="Ribosomal protein S5 domain 2-like"/>
    <property type="match status" value="1"/>
</dbReference>
<evidence type="ECO:0000313" key="15">
    <source>
        <dbReference type="Proteomes" id="UP000275456"/>
    </source>
</evidence>
<comment type="similarity">
    <text evidence="1">Belongs to the GHMP kinase family. GalK subfamily.</text>
</comment>
<dbReference type="AlphaFoldDB" id="A0A3N2APR6"/>
<evidence type="ECO:0000256" key="6">
    <source>
        <dbReference type="ARBA" id="ARBA00022840"/>
    </source>
</evidence>
<keyword evidence="2" id="KW-0808">Transferase</keyword>
<evidence type="ECO:0000256" key="7">
    <source>
        <dbReference type="ARBA" id="ARBA00022842"/>
    </source>
</evidence>
<evidence type="ECO:0000256" key="9">
    <source>
        <dbReference type="ARBA" id="ARBA00023277"/>
    </source>
</evidence>
<keyword evidence="5 14" id="KW-0418">Kinase</keyword>
<evidence type="ECO:0000313" key="14">
    <source>
        <dbReference type="EMBL" id="ROR65049.1"/>
    </source>
</evidence>
<dbReference type="InterPro" id="IPR014721">
    <property type="entry name" value="Ribsml_uS5_D2-typ_fold_subgr"/>
</dbReference>
<evidence type="ECO:0000256" key="5">
    <source>
        <dbReference type="ARBA" id="ARBA00022777"/>
    </source>
</evidence>
<name>A0A3N2APR6_9MICO</name>
<dbReference type="Pfam" id="PF08544">
    <property type="entry name" value="GHMP_kinases_C"/>
    <property type="match status" value="1"/>
</dbReference>
<dbReference type="FunFam" id="3.30.70.890:FF:000001">
    <property type="entry name" value="Galactokinase"/>
    <property type="match status" value="1"/>
</dbReference>
<dbReference type="GO" id="GO:0006012">
    <property type="term" value="P:galactose metabolic process"/>
    <property type="evidence" value="ECO:0007669"/>
    <property type="project" value="UniProtKB-UniRule"/>
</dbReference>
<dbReference type="InterPro" id="IPR019741">
    <property type="entry name" value="Galactokinase_CS"/>
</dbReference>
<keyword evidence="8" id="KW-0299">Galactose metabolism</keyword>
<proteinExistence type="inferred from homology"/>
<dbReference type="Pfam" id="PF00288">
    <property type="entry name" value="GHMP_kinases_N"/>
    <property type="match status" value="1"/>
</dbReference>
<dbReference type="GO" id="GO:0004335">
    <property type="term" value="F:galactokinase activity"/>
    <property type="evidence" value="ECO:0007669"/>
    <property type="project" value="UniProtKB-UniRule"/>
</dbReference>
<dbReference type="InterPro" id="IPR000705">
    <property type="entry name" value="Galactokinase"/>
</dbReference>
<dbReference type="InterPro" id="IPR020568">
    <property type="entry name" value="Ribosomal_Su5_D2-typ_SF"/>
</dbReference>
<evidence type="ECO:0000256" key="2">
    <source>
        <dbReference type="ARBA" id="ARBA00022679"/>
    </source>
</evidence>
<dbReference type="InterPro" id="IPR013750">
    <property type="entry name" value="GHMP_kinase_C_dom"/>
</dbReference>
<dbReference type="Proteomes" id="UP000275456">
    <property type="component" value="Unassembled WGS sequence"/>
</dbReference>
<keyword evidence="9" id="KW-0119">Carbohydrate metabolism</keyword>
<dbReference type="InterPro" id="IPR006206">
    <property type="entry name" value="Mevalonate/galactokinase"/>
</dbReference>
<keyword evidence="3" id="KW-0479">Metal-binding</keyword>
<dbReference type="Pfam" id="PF10509">
    <property type="entry name" value="GalKase_gal_bdg"/>
    <property type="match status" value="1"/>
</dbReference>
<dbReference type="PRINTS" id="PR00473">
    <property type="entry name" value="GALCTOKINASE"/>
</dbReference>
<sequence length="383" mass="40115">MREAFAAAFGAEPDGIWSAPGRVNLIGEHTDYNGGLALPFGIDRRTRVAVRLRDDDVVRVATDSAQAQADDGGGIVTATLATAGEATGWSRYLLGVVHVLRRERAVRGVGFDALVSSDVPVGVGVSSSAALESAALVALDELWGLGIPRGEMVRLGQLVENEVVGAPTGTLDQSAVLLAERDHAVLLDFRADTAEQVPLGFEAAGLEILVIDSLVRHDHATGGYGERRRECEEAARIAGVPTLREIAVDDVEAWADRMPAHVHRRMRHIVTDTDRAARVAALVRDGRPREIGPILTDGHVSQRDDFEDSVPAIDAAVEAALAAGALGARLTGGGFGGAAIALVDAAESARIGAEVADAVEAAGHARPVVFTVRASQGARRDPD</sequence>
<evidence type="ECO:0000259" key="12">
    <source>
        <dbReference type="Pfam" id="PF08544"/>
    </source>
</evidence>
<keyword evidence="7" id="KW-0460">Magnesium</keyword>
<keyword evidence="4" id="KW-0547">Nucleotide-binding</keyword>
<gene>
    <name evidence="14" type="ORF">EDD26_0407</name>
</gene>
<feature type="domain" description="GHMP kinase C-terminal" evidence="12">
    <location>
        <begin position="281"/>
        <end position="358"/>
    </location>
</feature>
<evidence type="ECO:0000259" key="11">
    <source>
        <dbReference type="Pfam" id="PF00288"/>
    </source>
</evidence>
<dbReference type="GO" id="GO:0005829">
    <property type="term" value="C:cytosol"/>
    <property type="evidence" value="ECO:0007669"/>
    <property type="project" value="TreeGrafter"/>
</dbReference>
<reference evidence="14 15" key="1">
    <citation type="submission" date="2018-11" db="EMBL/GenBank/DDBJ databases">
        <title>Sequencing the genomes of 1000 actinobacteria strains.</title>
        <authorList>
            <person name="Klenk H.-P."/>
        </authorList>
    </citation>
    <scope>NUCLEOTIDE SEQUENCE [LARGE SCALE GENOMIC DNA]</scope>
    <source>
        <strain evidence="14 15">DSM 9580</strain>
    </source>
</reference>
<keyword evidence="6" id="KW-0067">ATP-binding</keyword>
<dbReference type="OrthoDB" id="250531at2"/>
<evidence type="ECO:0000256" key="3">
    <source>
        <dbReference type="ARBA" id="ARBA00022723"/>
    </source>
</evidence>
<dbReference type="NCBIfam" id="TIGR00131">
    <property type="entry name" value="gal_kin"/>
    <property type="match status" value="1"/>
</dbReference>
<evidence type="ECO:0000256" key="1">
    <source>
        <dbReference type="ARBA" id="ARBA00006566"/>
    </source>
</evidence>
<feature type="domain" description="Galactokinase N-terminal" evidence="13">
    <location>
        <begin position="3"/>
        <end position="51"/>
    </location>
</feature>
<dbReference type="GO" id="GO:0046872">
    <property type="term" value="F:metal ion binding"/>
    <property type="evidence" value="ECO:0007669"/>
    <property type="project" value="UniProtKB-KW"/>
</dbReference>
<accession>A0A3N2APR6</accession>
<dbReference type="InterPro" id="IPR019539">
    <property type="entry name" value="GalKase_N"/>
</dbReference>
<dbReference type="PROSITE" id="PS00106">
    <property type="entry name" value="GALACTOKINASE"/>
    <property type="match status" value="1"/>
</dbReference>
<dbReference type="PIRSF" id="PIRSF000530">
    <property type="entry name" value="Galactokinase"/>
    <property type="match status" value="1"/>
</dbReference>
<dbReference type="SUPFAM" id="SSF55060">
    <property type="entry name" value="GHMP Kinase, C-terminal domain"/>
    <property type="match status" value="1"/>
</dbReference>